<dbReference type="RefSeq" id="WP_074933404.1">
    <property type="nucleotide sequence ID" value="NZ_FORI01000012.1"/>
</dbReference>
<feature type="chain" id="PRO_5010304162" evidence="1">
    <location>
        <begin position="24"/>
        <end position="324"/>
    </location>
</feature>
<feature type="signal peptide" evidence="1">
    <location>
        <begin position="1"/>
        <end position="23"/>
    </location>
</feature>
<dbReference type="EMBL" id="FORI01000012">
    <property type="protein sequence ID" value="SFJ03882.1"/>
    <property type="molecule type" value="Genomic_DNA"/>
</dbReference>
<evidence type="ECO:0000313" key="2">
    <source>
        <dbReference type="EMBL" id="SFJ03882.1"/>
    </source>
</evidence>
<proteinExistence type="predicted"/>
<sequence>MKKHIISSVILAITLICSHSLFAEEKTSLSLFLQTDAAYYPESKCITGDSHFAPITGAYSGLEGAVTFGADYKIATPLGENWLVSDANVVLGGGIEVTPISVKPKASVQFTPVPFLVFKVGGAVGWGWNIGGIEGLCELNKTTCEYEAISTFDHPYYDVWGSATFQFDTGALIPGDWSHVVILASYSTTYSGIAGLDADSIYEWQCGANQARGLKYEAQGILGYQMPIPLHLAGIMVKAGGHYDGADYGKFDENYDGAFVTVNVSPVMQFQFGEKDDLYCLFDFSSRRSLNAEYEKAGESLYLKKTGREWYFQRFALSWTHRFM</sequence>
<dbReference type="Proteomes" id="UP000182737">
    <property type="component" value="Unassembled WGS sequence"/>
</dbReference>
<name>A0A1I3N410_9SPIR</name>
<gene>
    <name evidence="2" type="ORF">SAMN04487775_11217</name>
</gene>
<keyword evidence="3" id="KW-1185">Reference proteome</keyword>
<evidence type="ECO:0000256" key="1">
    <source>
        <dbReference type="SAM" id="SignalP"/>
    </source>
</evidence>
<accession>A0A1I3N410</accession>
<dbReference type="OrthoDB" id="9800755at2"/>
<keyword evidence="1" id="KW-0732">Signal</keyword>
<organism evidence="2 3">
    <name type="scientific">Treponema bryantii</name>
    <dbReference type="NCBI Taxonomy" id="163"/>
    <lineage>
        <taxon>Bacteria</taxon>
        <taxon>Pseudomonadati</taxon>
        <taxon>Spirochaetota</taxon>
        <taxon>Spirochaetia</taxon>
        <taxon>Spirochaetales</taxon>
        <taxon>Treponemataceae</taxon>
        <taxon>Treponema</taxon>
    </lineage>
</organism>
<dbReference type="AlphaFoldDB" id="A0A1I3N410"/>
<reference evidence="3" key="1">
    <citation type="submission" date="2016-10" db="EMBL/GenBank/DDBJ databases">
        <authorList>
            <person name="Varghese N."/>
            <person name="Submissions S."/>
        </authorList>
    </citation>
    <scope>NUCLEOTIDE SEQUENCE [LARGE SCALE GENOMIC DNA]</scope>
    <source>
        <strain evidence="3">XBD1002</strain>
    </source>
</reference>
<protein>
    <submittedName>
        <fullName evidence="2">Uncharacterized protein</fullName>
    </submittedName>
</protein>
<evidence type="ECO:0000313" key="3">
    <source>
        <dbReference type="Proteomes" id="UP000182737"/>
    </source>
</evidence>